<dbReference type="EMBL" id="VSRR010008823">
    <property type="protein sequence ID" value="MPC49351.1"/>
    <property type="molecule type" value="Genomic_DNA"/>
</dbReference>
<feature type="region of interest" description="Disordered" evidence="2">
    <location>
        <begin position="100"/>
        <end position="267"/>
    </location>
</feature>
<feature type="compositionally biased region" description="Polar residues" evidence="2">
    <location>
        <begin position="250"/>
        <end position="267"/>
    </location>
</feature>
<feature type="compositionally biased region" description="Polar residues" evidence="2">
    <location>
        <begin position="154"/>
        <end position="166"/>
    </location>
</feature>
<comment type="caution">
    <text evidence="3">The sequence shown here is derived from an EMBL/GenBank/DDBJ whole genome shotgun (WGS) entry which is preliminary data.</text>
</comment>
<dbReference type="OrthoDB" id="6367122at2759"/>
<feature type="coiled-coil region" evidence="1">
    <location>
        <begin position="315"/>
        <end position="346"/>
    </location>
</feature>
<accession>A0A5B7FPH6</accession>
<keyword evidence="4" id="KW-1185">Reference proteome</keyword>
<dbReference type="AlphaFoldDB" id="A0A5B7FPH6"/>
<organism evidence="3 4">
    <name type="scientific">Portunus trituberculatus</name>
    <name type="common">Swimming crab</name>
    <name type="synonym">Neptunus trituberculatus</name>
    <dbReference type="NCBI Taxonomy" id="210409"/>
    <lineage>
        <taxon>Eukaryota</taxon>
        <taxon>Metazoa</taxon>
        <taxon>Ecdysozoa</taxon>
        <taxon>Arthropoda</taxon>
        <taxon>Crustacea</taxon>
        <taxon>Multicrustacea</taxon>
        <taxon>Malacostraca</taxon>
        <taxon>Eumalacostraca</taxon>
        <taxon>Eucarida</taxon>
        <taxon>Decapoda</taxon>
        <taxon>Pleocyemata</taxon>
        <taxon>Brachyura</taxon>
        <taxon>Eubrachyura</taxon>
        <taxon>Portunoidea</taxon>
        <taxon>Portunidae</taxon>
        <taxon>Portuninae</taxon>
        <taxon>Portunus</taxon>
    </lineage>
</organism>
<keyword evidence="1" id="KW-0175">Coiled coil</keyword>
<gene>
    <name evidence="3" type="ORF">E2C01_043151</name>
</gene>
<dbReference type="Proteomes" id="UP000324222">
    <property type="component" value="Unassembled WGS sequence"/>
</dbReference>
<protein>
    <submittedName>
        <fullName evidence="3">Uncharacterized protein</fullName>
    </submittedName>
</protein>
<feature type="region of interest" description="Disordered" evidence="2">
    <location>
        <begin position="286"/>
        <end position="309"/>
    </location>
</feature>
<sequence length="346" mass="37310">MAQLQPHPPGLDDQCINRGLKAPGGGDCKCHIICIGNVIHGGTGQTRSYVCRQGGECPVQGDIEQLAIIASSSGSRLAFFTSVRSAATSVSWYDRGCWYSKTRGGQPSSNPGRQEDMEDKATAQAGPQEDTEHTATAQADPSTPAGPQEDTEHTATAQADPSTSAGPQEDMEDKATAQADPSTPAGPQEDMEDKATAQADPSTPAGRQEDTEHTATAQADPSTPAGPQEDMEDKATAQAGPQEDTEHTATEQAGPSTTTTSLPWQNNTFALSRWIVSGMEELVNKRKAHMKEERETVKRRRHAKDRETLEDSQYIRELVAKLRQEIEEKKNTKENLAKAKEAKTTQ</sequence>
<evidence type="ECO:0000313" key="4">
    <source>
        <dbReference type="Proteomes" id="UP000324222"/>
    </source>
</evidence>
<name>A0A5B7FPH6_PORTR</name>
<evidence type="ECO:0000256" key="2">
    <source>
        <dbReference type="SAM" id="MobiDB-lite"/>
    </source>
</evidence>
<evidence type="ECO:0000256" key="1">
    <source>
        <dbReference type="SAM" id="Coils"/>
    </source>
</evidence>
<proteinExistence type="predicted"/>
<evidence type="ECO:0000313" key="3">
    <source>
        <dbReference type="EMBL" id="MPC49351.1"/>
    </source>
</evidence>
<reference evidence="3 4" key="1">
    <citation type="submission" date="2019-05" db="EMBL/GenBank/DDBJ databases">
        <title>Another draft genome of Portunus trituberculatus and its Hox gene families provides insights of decapod evolution.</title>
        <authorList>
            <person name="Jeong J.-H."/>
            <person name="Song I."/>
            <person name="Kim S."/>
            <person name="Choi T."/>
            <person name="Kim D."/>
            <person name="Ryu S."/>
            <person name="Kim W."/>
        </authorList>
    </citation>
    <scope>NUCLEOTIDE SEQUENCE [LARGE SCALE GENOMIC DNA]</scope>
    <source>
        <tissue evidence="3">Muscle</tissue>
    </source>
</reference>
<feature type="compositionally biased region" description="Polar residues" evidence="2">
    <location>
        <begin position="103"/>
        <end position="112"/>
    </location>
</feature>